<evidence type="ECO:0000256" key="1">
    <source>
        <dbReference type="ARBA" id="ARBA00004245"/>
    </source>
</evidence>
<dbReference type="PANTHER" id="PTHR46126">
    <property type="entry name" value="DYNACTIN SUBUNIT 5"/>
    <property type="match status" value="1"/>
</dbReference>
<dbReference type="EMBL" id="NDIQ01000001">
    <property type="protein sequence ID" value="PRT52651.1"/>
    <property type="molecule type" value="Genomic_DNA"/>
</dbReference>
<evidence type="ECO:0000256" key="2">
    <source>
        <dbReference type="ARBA" id="ARBA00022490"/>
    </source>
</evidence>
<dbReference type="Gene3D" id="2.160.10.10">
    <property type="entry name" value="Hexapeptide repeat proteins"/>
    <property type="match status" value="1"/>
</dbReference>
<evidence type="ECO:0000313" key="7">
    <source>
        <dbReference type="Proteomes" id="UP000238350"/>
    </source>
</evidence>
<dbReference type="GeneID" id="36514020"/>
<dbReference type="InterPro" id="IPR011004">
    <property type="entry name" value="Trimer_LpxA-like_sf"/>
</dbReference>
<evidence type="ECO:0000256" key="4">
    <source>
        <dbReference type="ARBA" id="ARBA00034706"/>
    </source>
</evidence>
<evidence type="ECO:0000256" key="3">
    <source>
        <dbReference type="ARBA" id="ARBA00023212"/>
    </source>
</evidence>
<dbReference type="GO" id="GO:0005869">
    <property type="term" value="C:dynactin complex"/>
    <property type="evidence" value="ECO:0007669"/>
    <property type="project" value="TreeGrafter"/>
</dbReference>
<comment type="similarity">
    <text evidence="4">Belongs to the dynactin subunits 5/6 family. Dynactin subunit 5 subfamily.</text>
</comment>
<evidence type="ECO:0000313" key="6">
    <source>
        <dbReference type="EMBL" id="PRT52651.1"/>
    </source>
</evidence>
<gene>
    <name evidence="6" type="ORF">B9G98_00271</name>
</gene>
<comment type="caution">
    <text evidence="6">The sequence shown here is derived from an EMBL/GenBank/DDBJ whole genome shotgun (WGS) entry which is preliminary data.</text>
</comment>
<keyword evidence="3" id="KW-0206">Cytoskeleton</keyword>
<comment type="subcellular location">
    <subcellularLocation>
        <location evidence="1">Cytoplasm</location>
        <location evidence="1">Cytoskeleton</location>
    </subcellularLocation>
</comment>
<name>A0A2T0FCE5_9ASCO</name>
<keyword evidence="2" id="KW-0963">Cytoplasm</keyword>
<dbReference type="OrthoDB" id="417208at2759"/>
<dbReference type="Pfam" id="PF21711">
    <property type="entry name" value="DCTN5"/>
    <property type="match status" value="1"/>
</dbReference>
<dbReference type="STRING" id="45607.A0A2T0FCE5"/>
<dbReference type="InterPro" id="IPR047125">
    <property type="entry name" value="DCTN5"/>
</dbReference>
<dbReference type="Proteomes" id="UP000238350">
    <property type="component" value="Unassembled WGS sequence"/>
</dbReference>
<accession>A0A2T0FCE5</accession>
<proteinExistence type="inferred from homology"/>
<dbReference type="PANTHER" id="PTHR46126:SF1">
    <property type="entry name" value="DYNACTIN SUBUNIT 5"/>
    <property type="match status" value="1"/>
</dbReference>
<dbReference type="AlphaFoldDB" id="A0A2T0FCE5"/>
<dbReference type="RefSeq" id="XP_024662597.1">
    <property type="nucleotide sequence ID" value="XM_024806829.1"/>
</dbReference>
<evidence type="ECO:0000256" key="5">
    <source>
        <dbReference type="ARBA" id="ARBA00034865"/>
    </source>
</evidence>
<keyword evidence="7" id="KW-1185">Reference proteome</keyword>
<organism evidence="6 7">
    <name type="scientific">Wickerhamiella sorbophila</name>
    <dbReference type="NCBI Taxonomy" id="45607"/>
    <lineage>
        <taxon>Eukaryota</taxon>
        <taxon>Fungi</taxon>
        <taxon>Dikarya</taxon>
        <taxon>Ascomycota</taxon>
        <taxon>Saccharomycotina</taxon>
        <taxon>Dipodascomycetes</taxon>
        <taxon>Dipodascales</taxon>
        <taxon>Trichomonascaceae</taxon>
        <taxon>Wickerhamiella</taxon>
    </lineage>
</organism>
<protein>
    <recommendedName>
        <fullName evidence="5">Dynactin subunit 5</fullName>
    </recommendedName>
</protein>
<sequence length="174" mass="18869">MQAQRYLTTDSGNVICKTNQIKGSKFIVIGGKTQIENAVEIRGDMSPDGQPIVAIGRYCFFGPSSSLIPPVREERAYPLKIGSFVYVGENSKIQAATIGSHVVIESDVQIGEFAIIKDCVVIRKGSKIPPFAVVAPHSIVEPRGRVTELPESGRPAIELYCRQLLAGLSLDPPF</sequence>
<reference evidence="6 7" key="1">
    <citation type="submission" date="2017-04" db="EMBL/GenBank/DDBJ databases">
        <title>Genome sequencing of [Candida] sorbophila.</title>
        <authorList>
            <person name="Ahn J.O."/>
        </authorList>
    </citation>
    <scope>NUCLEOTIDE SEQUENCE [LARGE SCALE GENOMIC DNA]</scope>
    <source>
        <strain evidence="6 7">DS02</strain>
    </source>
</reference>
<dbReference type="SUPFAM" id="SSF51161">
    <property type="entry name" value="Trimeric LpxA-like enzymes"/>
    <property type="match status" value="1"/>
</dbReference>